<comment type="caution">
    <text evidence="2">The sequence shown here is derived from an EMBL/GenBank/DDBJ whole genome shotgun (WGS) entry which is preliminary data.</text>
</comment>
<proteinExistence type="predicted"/>
<evidence type="ECO:0000313" key="3">
    <source>
        <dbReference type="Proteomes" id="UP001420932"/>
    </source>
</evidence>
<sequence length="107" mass="12902">MKIVVRLQNYKFLANRIRIENERARDIGDDGDRRDETERPERRRDQRQQCDQVARPDGETETTANRRPEQSTRETSSHDQTERRDDRTGWTSGDETIDRRDETERRI</sequence>
<feature type="region of interest" description="Disordered" evidence="1">
    <location>
        <begin position="17"/>
        <end position="107"/>
    </location>
</feature>
<organism evidence="2 3">
    <name type="scientific">Stephania yunnanensis</name>
    <dbReference type="NCBI Taxonomy" id="152371"/>
    <lineage>
        <taxon>Eukaryota</taxon>
        <taxon>Viridiplantae</taxon>
        <taxon>Streptophyta</taxon>
        <taxon>Embryophyta</taxon>
        <taxon>Tracheophyta</taxon>
        <taxon>Spermatophyta</taxon>
        <taxon>Magnoliopsida</taxon>
        <taxon>Ranunculales</taxon>
        <taxon>Menispermaceae</taxon>
        <taxon>Menispermoideae</taxon>
        <taxon>Cissampelideae</taxon>
        <taxon>Stephania</taxon>
    </lineage>
</organism>
<feature type="compositionally biased region" description="Basic and acidic residues" evidence="1">
    <location>
        <begin position="17"/>
        <end position="88"/>
    </location>
</feature>
<gene>
    <name evidence="2" type="ORF">Syun_004419</name>
</gene>
<evidence type="ECO:0000256" key="1">
    <source>
        <dbReference type="SAM" id="MobiDB-lite"/>
    </source>
</evidence>
<dbReference type="AlphaFoldDB" id="A0AAP0L4I3"/>
<keyword evidence="3" id="KW-1185">Reference proteome</keyword>
<protein>
    <submittedName>
        <fullName evidence="2">Uncharacterized protein</fullName>
    </submittedName>
</protein>
<reference evidence="2 3" key="1">
    <citation type="submission" date="2024-01" db="EMBL/GenBank/DDBJ databases">
        <title>Genome assemblies of Stephania.</title>
        <authorList>
            <person name="Yang L."/>
        </authorList>
    </citation>
    <scope>NUCLEOTIDE SEQUENCE [LARGE SCALE GENOMIC DNA]</scope>
    <source>
        <strain evidence="2">YNDBR</strain>
        <tissue evidence="2">Leaf</tissue>
    </source>
</reference>
<accession>A0AAP0L4I3</accession>
<dbReference type="Proteomes" id="UP001420932">
    <property type="component" value="Unassembled WGS sequence"/>
</dbReference>
<name>A0AAP0L4I3_9MAGN</name>
<dbReference type="EMBL" id="JBBNAF010000002">
    <property type="protein sequence ID" value="KAK9163517.1"/>
    <property type="molecule type" value="Genomic_DNA"/>
</dbReference>
<feature type="compositionally biased region" description="Basic and acidic residues" evidence="1">
    <location>
        <begin position="96"/>
        <end position="107"/>
    </location>
</feature>
<evidence type="ECO:0000313" key="2">
    <source>
        <dbReference type="EMBL" id="KAK9163517.1"/>
    </source>
</evidence>